<dbReference type="InterPro" id="IPR003439">
    <property type="entry name" value="ABC_transporter-like_ATP-bd"/>
</dbReference>
<evidence type="ECO:0000259" key="4">
    <source>
        <dbReference type="PROSITE" id="PS50893"/>
    </source>
</evidence>
<dbReference type="GO" id="GO:0005524">
    <property type="term" value="F:ATP binding"/>
    <property type="evidence" value="ECO:0007669"/>
    <property type="project" value="UniProtKB-KW"/>
</dbReference>
<dbReference type="InterPro" id="IPR032524">
    <property type="entry name" value="ABC_tran_C"/>
</dbReference>
<gene>
    <name evidence="5" type="ORF">I5M27_16575</name>
</gene>
<name>A0ABS1C7E2_9BACT</name>
<proteinExistence type="predicted"/>
<dbReference type="CDD" id="cd03221">
    <property type="entry name" value="ABCF_EF-3"/>
    <property type="match status" value="2"/>
</dbReference>
<dbReference type="Gene3D" id="3.40.50.300">
    <property type="entry name" value="P-loop containing nucleotide triphosphate hydrolases"/>
    <property type="match status" value="2"/>
</dbReference>
<comment type="caution">
    <text evidence="5">The sequence shown here is derived from an EMBL/GenBank/DDBJ whole genome shotgun (WGS) entry which is preliminary data.</text>
</comment>
<dbReference type="Pfam" id="PF12848">
    <property type="entry name" value="ABC_tran_Xtn"/>
    <property type="match status" value="1"/>
</dbReference>
<dbReference type="PANTHER" id="PTHR42855:SF1">
    <property type="entry name" value="ABC TRANSPORTER DOMAIN-CONTAINING PROTEIN"/>
    <property type="match status" value="1"/>
</dbReference>
<dbReference type="SUPFAM" id="SSF52540">
    <property type="entry name" value="P-loop containing nucleoside triphosphate hydrolases"/>
    <property type="match status" value="2"/>
</dbReference>
<dbReference type="InterPro" id="IPR032781">
    <property type="entry name" value="ABC_tran_Xtn"/>
</dbReference>
<keyword evidence="1" id="KW-0547">Nucleotide-binding</keyword>
<dbReference type="PROSITE" id="PS00211">
    <property type="entry name" value="ABC_TRANSPORTER_1"/>
    <property type="match status" value="2"/>
</dbReference>
<feature type="domain" description="ABC transporter" evidence="4">
    <location>
        <begin position="315"/>
        <end position="533"/>
    </location>
</feature>
<dbReference type="Pfam" id="PF16326">
    <property type="entry name" value="ABC_tran_CTD"/>
    <property type="match status" value="1"/>
</dbReference>
<evidence type="ECO:0000256" key="1">
    <source>
        <dbReference type="ARBA" id="ARBA00022741"/>
    </source>
</evidence>
<dbReference type="PROSITE" id="PS50893">
    <property type="entry name" value="ABC_TRANSPORTER_2"/>
    <property type="match status" value="2"/>
</dbReference>
<dbReference type="InterPro" id="IPR017871">
    <property type="entry name" value="ABC_transporter-like_CS"/>
</dbReference>
<reference evidence="5 6" key="1">
    <citation type="submission" date="2020-12" db="EMBL/GenBank/DDBJ databases">
        <title>Bacterial novel species Adhaeribacter sp. BT258 isolated from soil.</title>
        <authorList>
            <person name="Jung H.-Y."/>
        </authorList>
    </citation>
    <scope>NUCLEOTIDE SEQUENCE [LARGE SCALE GENOMIC DNA]</scope>
    <source>
        <strain evidence="5 6">BT258</strain>
    </source>
</reference>
<feature type="coiled-coil region" evidence="3">
    <location>
        <begin position="561"/>
        <end position="619"/>
    </location>
</feature>
<sequence>MNYLSAENISKNYSERWLFKDLNFGINRGQRVGLVGVNGTGKTTLLRILAGEVQPDSGSVSTRNGILVGYLSQNPVFQDEEASVQDALFSGTNDTLDAIREYEAVMENPDVDHDVMQRAMDRMTDLNAWDYEQKVKQILGKLGIHDLHKQIKFLSGGQRKRVAMARMLITEPDLLILDEPTNHLDLDTIEWLENLLSTQQQTLLMVTHDRYFLDKVATEIAELDGGQVYSYKGNYAYFLEKKAEREEMAGAEVDKARNLMRKELEWMRRQPKARGTKSKSRIDAFYETKEKAAGKASGPGLELSVKTTRQGGKIMEVSHISKSFGGKKLIDDFSYVFKKQDRIGIIGPNGMGKSTLLNMLTGKLEPDSGEIDRGQTTVFGYYTQTELTFKEDQRVIDIVKEVAEVVETAKGETISASQFLQHFQFPPAQQYTMVGKLSGGEKRRLQLLRVLIKNPNFLILDEPTNDLDIITLNILEDFLLNFGGCLLIVSHDRYFMDQLIDHAFVFEGNGKIRNFPGNYTDYREWLKEQDKTVSVSDEKPKAAVAAAPKADLPTETKRKASYKEKQEYEQLEKEIDELETKRDQLTGELNSGGLDHEQLASKAAEIEKISKQIDQKSERWLELADLM</sequence>
<dbReference type="InterPro" id="IPR051309">
    <property type="entry name" value="ABCF_ATPase"/>
</dbReference>
<dbReference type="Gene3D" id="1.10.287.380">
    <property type="entry name" value="Valyl-tRNA synthetase, C-terminal domain"/>
    <property type="match status" value="1"/>
</dbReference>
<dbReference type="Pfam" id="PF00005">
    <property type="entry name" value="ABC_tran"/>
    <property type="match status" value="2"/>
</dbReference>
<protein>
    <submittedName>
        <fullName evidence="5">ABC-F family ATP-binding cassette domain-containing protein</fullName>
    </submittedName>
</protein>
<dbReference type="InterPro" id="IPR037118">
    <property type="entry name" value="Val-tRNA_synth_C_sf"/>
</dbReference>
<dbReference type="PANTHER" id="PTHR42855">
    <property type="entry name" value="ABC TRANSPORTER ATP-BINDING SUBUNIT"/>
    <property type="match status" value="1"/>
</dbReference>
<evidence type="ECO:0000256" key="3">
    <source>
        <dbReference type="SAM" id="Coils"/>
    </source>
</evidence>
<evidence type="ECO:0000313" key="5">
    <source>
        <dbReference type="EMBL" id="MBK0404613.1"/>
    </source>
</evidence>
<organism evidence="5 6">
    <name type="scientific">Adhaeribacter terrigena</name>
    <dbReference type="NCBI Taxonomy" id="2793070"/>
    <lineage>
        <taxon>Bacteria</taxon>
        <taxon>Pseudomonadati</taxon>
        <taxon>Bacteroidota</taxon>
        <taxon>Cytophagia</taxon>
        <taxon>Cytophagales</taxon>
        <taxon>Hymenobacteraceae</taxon>
        <taxon>Adhaeribacter</taxon>
    </lineage>
</organism>
<keyword evidence="3" id="KW-0175">Coiled coil</keyword>
<feature type="domain" description="ABC transporter" evidence="4">
    <location>
        <begin position="4"/>
        <end position="250"/>
    </location>
</feature>
<dbReference type="SMART" id="SM00382">
    <property type="entry name" value="AAA"/>
    <property type="match status" value="2"/>
</dbReference>
<dbReference type="InterPro" id="IPR003593">
    <property type="entry name" value="AAA+_ATPase"/>
</dbReference>
<evidence type="ECO:0000256" key="2">
    <source>
        <dbReference type="ARBA" id="ARBA00022840"/>
    </source>
</evidence>
<keyword evidence="2 5" id="KW-0067">ATP-binding</keyword>
<dbReference type="Proteomes" id="UP000644147">
    <property type="component" value="Unassembled WGS sequence"/>
</dbReference>
<keyword evidence="6" id="KW-1185">Reference proteome</keyword>
<dbReference type="EMBL" id="JAEHFX010000010">
    <property type="protein sequence ID" value="MBK0404613.1"/>
    <property type="molecule type" value="Genomic_DNA"/>
</dbReference>
<dbReference type="InterPro" id="IPR027417">
    <property type="entry name" value="P-loop_NTPase"/>
</dbReference>
<evidence type="ECO:0000313" key="6">
    <source>
        <dbReference type="Proteomes" id="UP000644147"/>
    </source>
</evidence>
<dbReference type="RefSeq" id="WP_200507449.1">
    <property type="nucleotide sequence ID" value="NZ_JAEHFX010000010.1"/>
</dbReference>
<accession>A0ABS1C7E2</accession>